<dbReference type="EMBL" id="MHHR01000011">
    <property type="protein sequence ID" value="OGY34678.1"/>
    <property type="molecule type" value="Genomic_DNA"/>
</dbReference>
<evidence type="ECO:0000256" key="1">
    <source>
        <dbReference type="SAM" id="Coils"/>
    </source>
</evidence>
<feature type="coiled-coil region" evidence="1">
    <location>
        <begin position="7"/>
        <end position="34"/>
    </location>
</feature>
<dbReference type="AlphaFoldDB" id="A0A1G1X3U8"/>
<gene>
    <name evidence="2" type="ORF">A3D99_05050</name>
</gene>
<keyword evidence="1" id="KW-0175">Coiled coil</keyword>
<evidence type="ECO:0000313" key="3">
    <source>
        <dbReference type="Proteomes" id="UP000177528"/>
    </source>
</evidence>
<protein>
    <submittedName>
        <fullName evidence="2">Uncharacterized protein</fullName>
    </submittedName>
</protein>
<organism evidence="2 3">
    <name type="scientific">Candidatus Andersenbacteria bacterium RIFCSPHIGHO2_12_FULL_45_11</name>
    <dbReference type="NCBI Taxonomy" id="1797281"/>
    <lineage>
        <taxon>Bacteria</taxon>
        <taxon>Candidatus Anderseniibacteriota</taxon>
    </lineage>
</organism>
<sequence length="111" mass="13097">MSNFEQLPEFARELKKLSKKYRSLEKDLRDFEAVISVMPTGAGKNFTIIHVQEDVKIVKARLACKTLRDRSMRIIYAYHDATITFVHIEIYFKGNKENEDRGRIENYLKNL</sequence>
<evidence type="ECO:0000313" key="2">
    <source>
        <dbReference type="EMBL" id="OGY34678.1"/>
    </source>
</evidence>
<accession>A0A1G1X3U8</accession>
<reference evidence="2 3" key="1">
    <citation type="journal article" date="2016" name="Nat. Commun.">
        <title>Thousands of microbial genomes shed light on interconnected biogeochemical processes in an aquifer system.</title>
        <authorList>
            <person name="Anantharaman K."/>
            <person name="Brown C.T."/>
            <person name="Hug L.A."/>
            <person name="Sharon I."/>
            <person name="Castelle C.J."/>
            <person name="Probst A.J."/>
            <person name="Thomas B.C."/>
            <person name="Singh A."/>
            <person name="Wilkins M.J."/>
            <person name="Karaoz U."/>
            <person name="Brodie E.L."/>
            <person name="Williams K.H."/>
            <person name="Hubbard S.S."/>
            <person name="Banfield J.F."/>
        </authorList>
    </citation>
    <scope>NUCLEOTIDE SEQUENCE [LARGE SCALE GENOMIC DNA]</scope>
</reference>
<comment type="caution">
    <text evidence="2">The sequence shown here is derived from an EMBL/GenBank/DDBJ whole genome shotgun (WGS) entry which is preliminary data.</text>
</comment>
<dbReference type="Proteomes" id="UP000177528">
    <property type="component" value="Unassembled WGS sequence"/>
</dbReference>
<name>A0A1G1X3U8_9BACT</name>
<proteinExistence type="predicted"/>